<keyword evidence="2" id="KW-1185">Reference proteome</keyword>
<sequence length="181" mass="20312">MWLNIQRGICMQIIQRNSSVEYPVDNLTRGNLSFITDSTESSINRTFYSIGDNNDSGILNQFSYISFDDYGNIQYKQVSTKCPFFFGFLEAVVLPDKDSVLVFGGFEESIISDDNSTKFLNPSIISLYEARYSFKQNAWSIVDEIHDSVNPSLIPSYQKGHTAVLASNGLIYVQGGHSSID</sequence>
<reference evidence="1" key="1">
    <citation type="journal article" date="2022" name="IScience">
        <title>Evolution of zygomycete secretomes and the origins of terrestrial fungal ecologies.</title>
        <authorList>
            <person name="Chang Y."/>
            <person name="Wang Y."/>
            <person name="Mondo S."/>
            <person name="Ahrendt S."/>
            <person name="Andreopoulos W."/>
            <person name="Barry K."/>
            <person name="Beard J."/>
            <person name="Benny G.L."/>
            <person name="Blankenship S."/>
            <person name="Bonito G."/>
            <person name="Cuomo C."/>
            <person name="Desiro A."/>
            <person name="Gervers K.A."/>
            <person name="Hundley H."/>
            <person name="Kuo A."/>
            <person name="LaButti K."/>
            <person name="Lang B.F."/>
            <person name="Lipzen A."/>
            <person name="O'Donnell K."/>
            <person name="Pangilinan J."/>
            <person name="Reynolds N."/>
            <person name="Sandor L."/>
            <person name="Smith M.E."/>
            <person name="Tsang A."/>
            <person name="Grigoriev I.V."/>
            <person name="Stajich J.E."/>
            <person name="Spatafora J.W."/>
        </authorList>
    </citation>
    <scope>NUCLEOTIDE SEQUENCE</scope>
    <source>
        <strain evidence="1">RSA 2281</strain>
    </source>
</reference>
<dbReference type="Gene3D" id="2.120.10.80">
    <property type="entry name" value="Kelch-type beta propeller"/>
    <property type="match status" value="1"/>
</dbReference>
<dbReference type="EMBL" id="JAIXMP010000048">
    <property type="protein sequence ID" value="KAI9246085.1"/>
    <property type="molecule type" value="Genomic_DNA"/>
</dbReference>
<accession>A0AAD5P883</accession>
<evidence type="ECO:0008006" key="3">
    <source>
        <dbReference type="Google" id="ProtNLM"/>
    </source>
</evidence>
<dbReference type="SUPFAM" id="SSF117281">
    <property type="entry name" value="Kelch motif"/>
    <property type="match status" value="1"/>
</dbReference>
<reference evidence="1" key="2">
    <citation type="submission" date="2023-02" db="EMBL/GenBank/DDBJ databases">
        <authorList>
            <consortium name="DOE Joint Genome Institute"/>
            <person name="Mondo S.J."/>
            <person name="Chang Y."/>
            <person name="Wang Y."/>
            <person name="Ahrendt S."/>
            <person name="Andreopoulos W."/>
            <person name="Barry K."/>
            <person name="Beard J."/>
            <person name="Benny G.L."/>
            <person name="Blankenship S."/>
            <person name="Bonito G."/>
            <person name="Cuomo C."/>
            <person name="Desiro A."/>
            <person name="Gervers K.A."/>
            <person name="Hundley H."/>
            <person name="Kuo A."/>
            <person name="LaButti K."/>
            <person name="Lang B.F."/>
            <person name="Lipzen A."/>
            <person name="O'Donnell K."/>
            <person name="Pangilinan J."/>
            <person name="Reynolds N."/>
            <person name="Sandor L."/>
            <person name="Smith M.W."/>
            <person name="Tsang A."/>
            <person name="Grigoriev I.V."/>
            <person name="Stajich J.E."/>
            <person name="Spatafora J.W."/>
        </authorList>
    </citation>
    <scope>NUCLEOTIDE SEQUENCE</scope>
    <source>
        <strain evidence="1">RSA 2281</strain>
    </source>
</reference>
<organism evidence="1 2">
    <name type="scientific">Phascolomyces articulosus</name>
    <dbReference type="NCBI Taxonomy" id="60185"/>
    <lineage>
        <taxon>Eukaryota</taxon>
        <taxon>Fungi</taxon>
        <taxon>Fungi incertae sedis</taxon>
        <taxon>Mucoromycota</taxon>
        <taxon>Mucoromycotina</taxon>
        <taxon>Mucoromycetes</taxon>
        <taxon>Mucorales</taxon>
        <taxon>Lichtheimiaceae</taxon>
        <taxon>Phascolomyces</taxon>
    </lineage>
</organism>
<evidence type="ECO:0000313" key="1">
    <source>
        <dbReference type="EMBL" id="KAI9246085.1"/>
    </source>
</evidence>
<name>A0AAD5P883_9FUNG</name>
<dbReference type="Proteomes" id="UP001209540">
    <property type="component" value="Unassembled WGS sequence"/>
</dbReference>
<proteinExistence type="predicted"/>
<dbReference type="AlphaFoldDB" id="A0AAD5P883"/>
<evidence type="ECO:0000313" key="2">
    <source>
        <dbReference type="Proteomes" id="UP001209540"/>
    </source>
</evidence>
<comment type="caution">
    <text evidence="1">The sequence shown here is derived from an EMBL/GenBank/DDBJ whole genome shotgun (WGS) entry which is preliminary data.</text>
</comment>
<dbReference type="InterPro" id="IPR015915">
    <property type="entry name" value="Kelch-typ_b-propeller"/>
</dbReference>
<protein>
    <recommendedName>
        <fullName evidence="3">Kelch repeat protein</fullName>
    </recommendedName>
</protein>
<gene>
    <name evidence="1" type="ORF">BDA99DRAFT_543431</name>
</gene>